<dbReference type="InterPro" id="IPR039420">
    <property type="entry name" value="WalR-like"/>
</dbReference>
<dbReference type="SMART" id="SM00448">
    <property type="entry name" value="REC"/>
    <property type="match status" value="1"/>
</dbReference>
<evidence type="ECO:0000256" key="1">
    <source>
        <dbReference type="ARBA" id="ARBA00004496"/>
    </source>
</evidence>
<dbReference type="GO" id="GO:0000976">
    <property type="term" value="F:transcription cis-regulatory region binding"/>
    <property type="evidence" value="ECO:0007669"/>
    <property type="project" value="TreeGrafter"/>
</dbReference>
<comment type="caution">
    <text evidence="11">The sequence shown here is derived from an EMBL/GenBank/DDBJ whole genome shotgun (WGS) entry which is preliminary data.</text>
</comment>
<dbReference type="InterPro" id="IPR011006">
    <property type="entry name" value="CheY-like_superfamily"/>
</dbReference>
<dbReference type="PROSITE" id="PS51755">
    <property type="entry name" value="OMPR_PHOB"/>
    <property type="match status" value="1"/>
</dbReference>
<dbReference type="GO" id="GO:0005829">
    <property type="term" value="C:cytosol"/>
    <property type="evidence" value="ECO:0007669"/>
    <property type="project" value="TreeGrafter"/>
</dbReference>
<accession>A0A4R0HBS7</accession>
<dbReference type="InterPro" id="IPR001789">
    <property type="entry name" value="Sig_transdc_resp-reg_receiver"/>
</dbReference>
<dbReference type="PANTHER" id="PTHR48111">
    <property type="entry name" value="REGULATOR OF RPOS"/>
    <property type="match status" value="1"/>
</dbReference>
<feature type="modified residue" description="4-aspartylphosphate" evidence="7">
    <location>
        <position position="57"/>
    </location>
</feature>
<evidence type="ECO:0000259" key="9">
    <source>
        <dbReference type="PROSITE" id="PS50110"/>
    </source>
</evidence>
<evidence type="ECO:0000256" key="8">
    <source>
        <dbReference type="PROSITE-ProRule" id="PRU01091"/>
    </source>
</evidence>
<feature type="domain" description="OmpR/PhoB-type" evidence="10">
    <location>
        <begin position="129"/>
        <end position="222"/>
    </location>
</feature>
<dbReference type="GO" id="GO:0006355">
    <property type="term" value="P:regulation of DNA-templated transcription"/>
    <property type="evidence" value="ECO:0007669"/>
    <property type="project" value="InterPro"/>
</dbReference>
<dbReference type="Gene3D" id="1.10.10.10">
    <property type="entry name" value="Winged helix-like DNA-binding domain superfamily/Winged helix DNA-binding domain"/>
    <property type="match status" value="1"/>
</dbReference>
<dbReference type="InterPro" id="IPR016032">
    <property type="entry name" value="Sig_transdc_resp-reg_C-effctor"/>
</dbReference>
<gene>
    <name evidence="11" type="ORF">E0H45_21515</name>
</gene>
<keyword evidence="12" id="KW-1185">Reference proteome</keyword>
<sequence length="223" mass="23992">MGPAVTSSILLVEDDADLARLLDRVLTDEGYAVTLAGDGHTGLHLALTRPVDAMIVDRGLPAVEGLDLIARLRSRGVGTPILVLSARNSTEDRVEGLDAGAEDYLTKPFELTELLARVRALLRRHLDHAVHLAVPGGSLDLATRTVRRIDGGSVELSEREAALLGLLAARPGAVFTRAELLDRVFGDAESETVVDTYVHYCRRKLGRGVISTVRGLGYRLGKL</sequence>
<dbReference type="AlphaFoldDB" id="A0A4R0HBS7"/>
<protein>
    <submittedName>
        <fullName evidence="11">Response regulator transcription factor</fullName>
    </submittedName>
</protein>
<dbReference type="SUPFAM" id="SSF46894">
    <property type="entry name" value="C-terminal effector domain of the bipartite response regulators"/>
    <property type="match status" value="1"/>
</dbReference>
<dbReference type="InterPro" id="IPR001867">
    <property type="entry name" value="OmpR/PhoB-type_DNA-bd"/>
</dbReference>
<dbReference type="CDD" id="cd00383">
    <property type="entry name" value="trans_reg_C"/>
    <property type="match status" value="1"/>
</dbReference>
<evidence type="ECO:0000256" key="5">
    <source>
        <dbReference type="ARBA" id="ARBA00023125"/>
    </source>
</evidence>
<dbReference type="SMART" id="SM00862">
    <property type="entry name" value="Trans_reg_C"/>
    <property type="match status" value="1"/>
</dbReference>
<organism evidence="11 12">
    <name type="scientific">Kribbella soli</name>
    <dbReference type="NCBI Taxonomy" id="1124743"/>
    <lineage>
        <taxon>Bacteria</taxon>
        <taxon>Bacillati</taxon>
        <taxon>Actinomycetota</taxon>
        <taxon>Actinomycetes</taxon>
        <taxon>Propionibacteriales</taxon>
        <taxon>Kribbellaceae</taxon>
        <taxon>Kribbella</taxon>
    </lineage>
</organism>
<dbReference type="EMBL" id="SJJZ01000002">
    <property type="protein sequence ID" value="TCC08457.1"/>
    <property type="molecule type" value="Genomic_DNA"/>
</dbReference>
<dbReference type="Gene3D" id="6.10.250.690">
    <property type="match status" value="1"/>
</dbReference>
<dbReference type="Pfam" id="PF00486">
    <property type="entry name" value="Trans_reg_C"/>
    <property type="match status" value="1"/>
</dbReference>
<evidence type="ECO:0000259" key="10">
    <source>
        <dbReference type="PROSITE" id="PS51755"/>
    </source>
</evidence>
<evidence type="ECO:0000313" key="12">
    <source>
        <dbReference type="Proteomes" id="UP000292346"/>
    </source>
</evidence>
<keyword evidence="4" id="KW-0805">Transcription regulation</keyword>
<feature type="DNA-binding region" description="OmpR/PhoB-type" evidence="8">
    <location>
        <begin position="129"/>
        <end position="222"/>
    </location>
</feature>
<name>A0A4R0HBS7_9ACTN</name>
<dbReference type="OrthoDB" id="3197131at2"/>
<reference evidence="11 12" key="1">
    <citation type="submission" date="2019-02" db="EMBL/GenBank/DDBJ databases">
        <title>Kribbella capetownensis sp. nov. and Kribbella speibonae sp. nov., isolated from soil.</title>
        <authorList>
            <person name="Curtis S.M."/>
            <person name="Norton I."/>
            <person name="Everest G.J."/>
            <person name="Meyers P.R."/>
        </authorList>
    </citation>
    <scope>NUCLEOTIDE SEQUENCE [LARGE SCALE GENOMIC DNA]</scope>
    <source>
        <strain evidence="11 12">KCTC 29219</strain>
    </source>
</reference>
<keyword evidence="2 7" id="KW-0597">Phosphoprotein</keyword>
<evidence type="ECO:0000313" key="11">
    <source>
        <dbReference type="EMBL" id="TCC08457.1"/>
    </source>
</evidence>
<evidence type="ECO:0000256" key="6">
    <source>
        <dbReference type="ARBA" id="ARBA00023163"/>
    </source>
</evidence>
<dbReference type="Proteomes" id="UP000292346">
    <property type="component" value="Unassembled WGS sequence"/>
</dbReference>
<evidence type="ECO:0000256" key="2">
    <source>
        <dbReference type="ARBA" id="ARBA00022553"/>
    </source>
</evidence>
<evidence type="ECO:0000256" key="4">
    <source>
        <dbReference type="ARBA" id="ARBA00023015"/>
    </source>
</evidence>
<dbReference type="InterPro" id="IPR036388">
    <property type="entry name" value="WH-like_DNA-bd_sf"/>
</dbReference>
<dbReference type="PROSITE" id="PS50110">
    <property type="entry name" value="RESPONSE_REGULATORY"/>
    <property type="match status" value="1"/>
</dbReference>
<evidence type="ECO:0000256" key="7">
    <source>
        <dbReference type="PROSITE-ProRule" id="PRU00169"/>
    </source>
</evidence>
<dbReference type="GO" id="GO:0032993">
    <property type="term" value="C:protein-DNA complex"/>
    <property type="evidence" value="ECO:0007669"/>
    <property type="project" value="TreeGrafter"/>
</dbReference>
<proteinExistence type="predicted"/>
<dbReference type="Gene3D" id="3.40.50.2300">
    <property type="match status" value="1"/>
</dbReference>
<evidence type="ECO:0000256" key="3">
    <source>
        <dbReference type="ARBA" id="ARBA00023012"/>
    </source>
</evidence>
<dbReference type="Pfam" id="PF00072">
    <property type="entry name" value="Response_reg"/>
    <property type="match status" value="1"/>
</dbReference>
<keyword evidence="5 8" id="KW-0238">DNA-binding</keyword>
<dbReference type="SUPFAM" id="SSF52172">
    <property type="entry name" value="CheY-like"/>
    <property type="match status" value="1"/>
</dbReference>
<dbReference type="PANTHER" id="PTHR48111:SF22">
    <property type="entry name" value="REGULATOR OF RPOS"/>
    <property type="match status" value="1"/>
</dbReference>
<comment type="subcellular location">
    <subcellularLocation>
        <location evidence="1">Cytoplasm</location>
    </subcellularLocation>
</comment>
<keyword evidence="6" id="KW-0804">Transcription</keyword>
<feature type="domain" description="Response regulatory" evidence="9">
    <location>
        <begin position="8"/>
        <end position="122"/>
    </location>
</feature>
<dbReference type="GO" id="GO:0000156">
    <property type="term" value="F:phosphorelay response regulator activity"/>
    <property type="evidence" value="ECO:0007669"/>
    <property type="project" value="TreeGrafter"/>
</dbReference>
<keyword evidence="3" id="KW-0902">Two-component regulatory system</keyword>